<dbReference type="RefSeq" id="XP_025365116.1">
    <property type="nucleotide sequence ID" value="XM_025505100.1"/>
</dbReference>
<reference evidence="6 7" key="1">
    <citation type="journal article" date="2018" name="Mol. Biol. Evol.">
        <title>Broad Genomic Sampling Reveals a Smut Pathogenic Ancestry of the Fungal Clade Ustilaginomycotina.</title>
        <authorList>
            <person name="Kijpornyongpan T."/>
            <person name="Mondo S.J."/>
            <person name="Barry K."/>
            <person name="Sandor L."/>
            <person name="Lee J."/>
            <person name="Lipzen A."/>
            <person name="Pangilinan J."/>
            <person name="LaButti K."/>
            <person name="Hainaut M."/>
            <person name="Henrissat B."/>
            <person name="Grigoriev I.V."/>
            <person name="Spatafora J.W."/>
            <person name="Aime M.C."/>
        </authorList>
    </citation>
    <scope>NUCLEOTIDE SEQUENCE [LARGE SCALE GENOMIC DNA]</scope>
    <source>
        <strain evidence="6 7">MCA 5214</strain>
    </source>
</reference>
<feature type="transmembrane region" description="Helical" evidence="5">
    <location>
        <begin position="53"/>
        <end position="77"/>
    </location>
</feature>
<dbReference type="PANTHER" id="PTHR31733">
    <property type="entry name" value="RIBONUCLEASE KAPPA"/>
    <property type="match status" value="1"/>
</dbReference>
<dbReference type="InterPro" id="IPR026770">
    <property type="entry name" value="RNase_K"/>
</dbReference>
<dbReference type="STRING" id="1569628.A0A316UZU9"/>
<keyword evidence="7" id="KW-1185">Reference proteome</keyword>
<organism evidence="6 7">
    <name type="scientific">Jaminaea rosea</name>
    <dbReference type="NCBI Taxonomy" id="1569628"/>
    <lineage>
        <taxon>Eukaryota</taxon>
        <taxon>Fungi</taxon>
        <taxon>Dikarya</taxon>
        <taxon>Basidiomycota</taxon>
        <taxon>Ustilaginomycotina</taxon>
        <taxon>Exobasidiomycetes</taxon>
        <taxon>Microstromatales</taxon>
        <taxon>Microstromatales incertae sedis</taxon>
        <taxon>Jaminaea</taxon>
    </lineage>
</organism>
<sequence>MSLRPMVGPGLAGCCTILSIFGVLSLFVIGYGFANHWEAFMGSTEDPEDGMAVATTCYVAALIYAAFILFCGCQLGAHKRYSRIQL</sequence>
<evidence type="ECO:0000256" key="4">
    <source>
        <dbReference type="ARBA" id="ARBA00023136"/>
    </source>
</evidence>
<evidence type="ECO:0000313" key="7">
    <source>
        <dbReference type="Proteomes" id="UP000245884"/>
    </source>
</evidence>
<dbReference type="Proteomes" id="UP000245884">
    <property type="component" value="Unassembled WGS sequence"/>
</dbReference>
<dbReference type="EMBL" id="KZ819662">
    <property type="protein sequence ID" value="PWN30504.1"/>
    <property type="molecule type" value="Genomic_DNA"/>
</dbReference>
<protein>
    <submittedName>
        <fullName evidence="6">Uncharacterized protein</fullName>
    </submittedName>
</protein>
<evidence type="ECO:0000313" key="6">
    <source>
        <dbReference type="EMBL" id="PWN30504.1"/>
    </source>
</evidence>
<dbReference type="GeneID" id="37026923"/>
<name>A0A316UZU9_9BASI</name>
<accession>A0A316UZU9</accession>
<dbReference type="InterPro" id="IPR056552">
    <property type="entry name" value="Ribonucl_Kappa"/>
</dbReference>
<evidence type="ECO:0000256" key="1">
    <source>
        <dbReference type="ARBA" id="ARBA00004141"/>
    </source>
</evidence>
<feature type="transmembrane region" description="Helical" evidence="5">
    <location>
        <begin position="12"/>
        <end position="33"/>
    </location>
</feature>
<comment type="subcellular location">
    <subcellularLocation>
        <location evidence="1">Membrane</location>
        <topology evidence="1">Multi-pass membrane protein</topology>
    </subcellularLocation>
</comment>
<gene>
    <name evidence="6" type="ORF">BDZ90DRAFT_229521</name>
</gene>
<dbReference type="GO" id="GO:0016020">
    <property type="term" value="C:membrane"/>
    <property type="evidence" value="ECO:0007669"/>
    <property type="project" value="UniProtKB-SubCell"/>
</dbReference>
<dbReference type="AlphaFoldDB" id="A0A316UZU9"/>
<keyword evidence="3 5" id="KW-1133">Transmembrane helix</keyword>
<keyword evidence="2 5" id="KW-0812">Transmembrane</keyword>
<dbReference type="Pfam" id="PF23489">
    <property type="entry name" value="V-ATPase_su_f"/>
    <property type="match status" value="1"/>
</dbReference>
<dbReference type="GO" id="GO:0004521">
    <property type="term" value="F:RNA endonuclease activity"/>
    <property type="evidence" value="ECO:0007669"/>
    <property type="project" value="InterPro"/>
</dbReference>
<dbReference type="OrthoDB" id="67317at2759"/>
<evidence type="ECO:0000256" key="2">
    <source>
        <dbReference type="ARBA" id="ARBA00022692"/>
    </source>
</evidence>
<keyword evidence="4 5" id="KW-0472">Membrane</keyword>
<evidence type="ECO:0000256" key="3">
    <source>
        <dbReference type="ARBA" id="ARBA00022989"/>
    </source>
</evidence>
<proteinExistence type="predicted"/>
<evidence type="ECO:0000256" key="5">
    <source>
        <dbReference type="SAM" id="Phobius"/>
    </source>
</evidence>